<evidence type="ECO:0000259" key="5">
    <source>
        <dbReference type="Pfam" id="PF00496"/>
    </source>
</evidence>
<keyword evidence="4" id="KW-0732">Signal</keyword>
<dbReference type="EMBL" id="JAUDCL010000005">
    <property type="protein sequence ID" value="MDM8200525.1"/>
    <property type="molecule type" value="Genomic_DNA"/>
</dbReference>
<evidence type="ECO:0000313" key="7">
    <source>
        <dbReference type="Proteomes" id="UP001529380"/>
    </source>
</evidence>
<dbReference type="InterPro" id="IPR000914">
    <property type="entry name" value="SBP_5_dom"/>
</dbReference>
<comment type="similarity">
    <text evidence="2">Belongs to the bacterial solute-binding protein 5 family.</text>
</comment>
<accession>A0ABT7UQI6</accession>
<comment type="caution">
    <text evidence="6">The sequence shown here is derived from an EMBL/GenBank/DDBJ whole genome shotgun (WGS) entry which is preliminary data.</text>
</comment>
<comment type="subcellular location">
    <subcellularLocation>
        <location evidence="1">Cell envelope</location>
    </subcellularLocation>
</comment>
<sequence length="531" mass="56571">MRFHRILCLLLCLILTAGLLTGCGSGGASFTWRVDRVPANLDPQIAQESPERIAVTNLYRGLTRIDENGEAVLDCAESYTVSEDGLTYTFTLKDNLAYTKLKKHEKEYPLTSADFVFGMERVFREETASPYRDLYSNLKGADGNGALGVSAPDERTVVYQLDTPDPAFLEKLAQPGAMPCNEEFFEHSAGAYGLSAATTLANGYFYLYNWNENGLFLRRSASGSLITSLRIVLDTTAQATPTPEPASGTSVAQNQTPATGAAAVAAGDVTAAIDEASAAGNLPSIAYTATTWALVFNCEDKQLASQNVRLALGASAAGVEQLPTGFSTADGLIPPAIQVNGSGYRDAVGSQMPAVGDVKELCRAGLNEAGLQQFSGIQVLYPEGADYQALIEQVSQQWQKDLGAFSAYFTLKAVPLDELESTVASGDYQIALLPFSPSSSDSVAFLQQFTEGALTSWESASFDSQVKQLAGQLNTPADQIALAEQTLLAGGAISPLWYQDQALVMAQGVDHVVFDPFGPVLDLTWATYTGG</sequence>
<dbReference type="PANTHER" id="PTHR30290">
    <property type="entry name" value="PERIPLASMIC BINDING COMPONENT OF ABC TRANSPORTER"/>
    <property type="match status" value="1"/>
</dbReference>
<dbReference type="Pfam" id="PF00496">
    <property type="entry name" value="SBP_bac_5"/>
    <property type="match status" value="1"/>
</dbReference>
<gene>
    <name evidence="6" type="ORF">QUW08_04335</name>
</gene>
<dbReference type="PANTHER" id="PTHR30290:SF10">
    <property type="entry name" value="PERIPLASMIC OLIGOPEPTIDE-BINDING PROTEIN-RELATED"/>
    <property type="match status" value="1"/>
</dbReference>
<dbReference type="Proteomes" id="UP001529380">
    <property type="component" value="Unassembled WGS sequence"/>
</dbReference>
<protein>
    <submittedName>
        <fullName evidence="6">ABC transporter substrate-binding protein</fullName>
    </submittedName>
</protein>
<evidence type="ECO:0000256" key="1">
    <source>
        <dbReference type="ARBA" id="ARBA00004196"/>
    </source>
</evidence>
<evidence type="ECO:0000256" key="4">
    <source>
        <dbReference type="ARBA" id="ARBA00022729"/>
    </source>
</evidence>
<proteinExistence type="inferred from homology"/>
<feature type="domain" description="Solute-binding protein family 5" evidence="5">
    <location>
        <begin position="72"/>
        <end position="451"/>
    </location>
</feature>
<dbReference type="SUPFAM" id="SSF53850">
    <property type="entry name" value="Periplasmic binding protein-like II"/>
    <property type="match status" value="1"/>
</dbReference>
<dbReference type="InterPro" id="IPR039424">
    <property type="entry name" value="SBP_5"/>
</dbReference>
<reference evidence="6 7" key="1">
    <citation type="submission" date="2023-06" db="EMBL/GenBank/DDBJ databases">
        <title>Identification and characterization of horizontal gene transfer across gut microbiota members of farm animals based on homology search.</title>
        <authorList>
            <person name="Schwarzerova J."/>
            <person name="Nykrynova M."/>
            <person name="Jureckova K."/>
            <person name="Cejkova D."/>
            <person name="Rychlik I."/>
        </authorList>
    </citation>
    <scope>NUCLEOTIDE SEQUENCE [LARGE SCALE GENOMIC DNA]</scope>
    <source>
        <strain evidence="6 7">ET340</strain>
    </source>
</reference>
<evidence type="ECO:0000256" key="2">
    <source>
        <dbReference type="ARBA" id="ARBA00005695"/>
    </source>
</evidence>
<dbReference type="Gene3D" id="3.10.105.10">
    <property type="entry name" value="Dipeptide-binding Protein, Domain 3"/>
    <property type="match status" value="1"/>
</dbReference>
<dbReference type="Gene3D" id="3.90.76.10">
    <property type="entry name" value="Dipeptide-binding Protein, Domain 1"/>
    <property type="match status" value="1"/>
</dbReference>
<keyword evidence="3" id="KW-0813">Transport</keyword>
<dbReference type="RefSeq" id="WP_289599288.1">
    <property type="nucleotide sequence ID" value="NZ_JAUDCL010000005.1"/>
</dbReference>
<dbReference type="PROSITE" id="PS51257">
    <property type="entry name" value="PROKAR_LIPOPROTEIN"/>
    <property type="match status" value="1"/>
</dbReference>
<evidence type="ECO:0000313" key="6">
    <source>
        <dbReference type="EMBL" id="MDM8200525.1"/>
    </source>
</evidence>
<dbReference type="Gene3D" id="3.40.190.10">
    <property type="entry name" value="Periplasmic binding protein-like II"/>
    <property type="match status" value="1"/>
</dbReference>
<organism evidence="6 7">
    <name type="scientific">Allofournierella massiliensis</name>
    <dbReference type="NCBI Taxonomy" id="1650663"/>
    <lineage>
        <taxon>Bacteria</taxon>
        <taxon>Bacillati</taxon>
        <taxon>Bacillota</taxon>
        <taxon>Clostridia</taxon>
        <taxon>Eubacteriales</taxon>
        <taxon>Oscillospiraceae</taxon>
        <taxon>Allofournierella</taxon>
    </lineage>
</organism>
<name>A0ABT7UQI6_9FIRM</name>
<evidence type="ECO:0000256" key="3">
    <source>
        <dbReference type="ARBA" id="ARBA00022448"/>
    </source>
</evidence>
<keyword evidence="7" id="KW-1185">Reference proteome</keyword>